<dbReference type="OrthoDB" id="2449131at2"/>
<dbReference type="Proteomes" id="UP000256304">
    <property type="component" value="Unassembled WGS sequence"/>
</dbReference>
<dbReference type="RefSeq" id="WP_116187015.1">
    <property type="nucleotide sequence ID" value="NZ_QTTN01000001.1"/>
</dbReference>
<organism evidence="1 2">
    <name type="scientific">Paenibacillus taihuensis</name>
    <dbReference type="NCBI Taxonomy" id="1156355"/>
    <lineage>
        <taxon>Bacteria</taxon>
        <taxon>Bacillati</taxon>
        <taxon>Bacillota</taxon>
        <taxon>Bacilli</taxon>
        <taxon>Bacillales</taxon>
        <taxon>Paenibacillaceae</taxon>
        <taxon>Paenibacillus</taxon>
    </lineage>
</organism>
<reference evidence="1 2" key="1">
    <citation type="submission" date="2018-08" db="EMBL/GenBank/DDBJ databases">
        <title>Genomic Encyclopedia of Type Strains, Phase III (KMG-III): the genomes of soil and plant-associated and newly described type strains.</title>
        <authorList>
            <person name="Whitman W."/>
        </authorList>
    </citation>
    <scope>NUCLEOTIDE SEQUENCE [LARGE SCALE GENOMIC DNA]</scope>
    <source>
        <strain evidence="1 2">CGMCC 1.10966</strain>
    </source>
</reference>
<evidence type="ECO:0000313" key="2">
    <source>
        <dbReference type="Proteomes" id="UP000256304"/>
    </source>
</evidence>
<dbReference type="EMBL" id="QTTN01000001">
    <property type="protein sequence ID" value="REE94268.1"/>
    <property type="molecule type" value="Genomic_DNA"/>
</dbReference>
<dbReference type="PROSITE" id="PS51257">
    <property type="entry name" value="PROKAR_LIPOPROTEIN"/>
    <property type="match status" value="1"/>
</dbReference>
<protein>
    <recommendedName>
        <fullName evidence="3">Lipoprotein</fullName>
    </recommendedName>
</protein>
<keyword evidence="2" id="KW-1185">Reference proteome</keyword>
<name>A0A3D9SEC0_9BACL</name>
<sequence length="241" mass="26713">MRRIRSAAAAIIMLVMAVTLSGCLYPKDKLGQFQKPPKDAIMNVQAVIDQFQKDTGLLPMQNSEADTPIYEKFKVDFDKLQRMGYISSVPETAYEKGGSYYYLIINEETDPTVKLMNLVIYQQMNDLQASIKAYSDAHSGKVPAGAELYPGFSTIDFKTLGGKEPDMHSMFSGSTLTPMVDANGMVYLDYGPDIMQLLAKETKKPADNEDLRVVLVNNSDFVPVKSPVYQLVNGDPQAVSK</sequence>
<evidence type="ECO:0008006" key="3">
    <source>
        <dbReference type="Google" id="ProtNLM"/>
    </source>
</evidence>
<comment type="caution">
    <text evidence="1">The sequence shown here is derived from an EMBL/GenBank/DDBJ whole genome shotgun (WGS) entry which is preliminary data.</text>
</comment>
<gene>
    <name evidence="1" type="ORF">A8990_10159</name>
</gene>
<accession>A0A3D9SEC0</accession>
<dbReference type="AlphaFoldDB" id="A0A3D9SEC0"/>
<evidence type="ECO:0000313" key="1">
    <source>
        <dbReference type="EMBL" id="REE94268.1"/>
    </source>
</evidence>
<proteinExistence type="predicted"/>